<organism evidence="8 9">
    <name type="scientific">Rhodospirillum rubrum (strain ATCC 11170 / ATH 1.1.1 / DSM 467 / LMG 4362 / NCIMB 8255 / S1)</name>
    <dbReference type="NCBI Taxonomy" id="269796"/>
    <lineage>
        <taxon>Bacteria</taxon>
        <taxon>Pseudomonadati</taxon>
        <taxon>Pseudomonadota</taxon>
        <taxon>Alphaproteobacteria</taxon>
        <taxon>Rhodospirillales</taxon>
        <taxon>Rhodospirillaceae</taxon>
        <taxon>Rhodospirillum</taxon>
    </lineage>
</organism>
<protein>
    <submittedName>
        <fullName evidence="8">Metallophosphoesterase</fullName>
    </submittedName>
</protein>
<dbReference type="EMBL" id="CP000230">
    <property type="protein sequence ID" value="ABC21382.1"/>
    <property type="molecule type" value="Genomic_DNA"/>
</dbReference>
<dbReference type="PATRIC" id="fig|269796.9.peg.632"/>
<name>Q2RWW3_RHORT</name>
<gene>
    <name evidence="8" type="ordered locus">Rru_A0578</name>
</gene>
<dbReference type="HOGENOM" id="CLU_061126_1_0_5"/>
<reference evidence="8 9" key="1">
    <citation type="journal article" date="2011" name="Stand. Genomic Sci.">
        <title>Complete genome sequence of Rhodospirillum rubrum type strain (S1).</title>
        <authorList>
            <person name="Munk A.C."/>
            <person name="Copeland A."/>
            <person name="Lucas S."/>
            <person name="Lapidus A."/>
            <person name="Del Rio T.G."/>
            <person name="Barry K."/>
            <person name="Detter J.C."/>
            <person name="Hammon N."/>
            <person name="Israni S."/>
            <person name="Pitluck S."/>
            <person name="Brettin T."/>
            <person name="Bruce D."/>
            <person name="Han C."/>
            <person name="Tapia R."/>
            <person name="Gilna P."/>
            <person name="Schmutz J."/>
            <person name="Larimer F."/>
            <person name="Land M."/>
            <person name="Kyrpides N.C."/>
            <person name="Mavromatis K."/>
            <person name="Richardson P."/>
            <person name="Rohde M."/>
            <person name="Goker M."/>
            <person name="Klenk H.P."/>
            <person name="Zhang Y."/>
            <person name="Roberts G.P."/>
            <person name="Reslewic S."/>
            <person name="Schwartz D.C."/>
        </authorList>
    </citation>
    <scope>NUCLEOTIDE SEQUENCE [LARGE SCALE GENOMIC DNA]</scope>
    <source>
        <strain evidence="9">ATCC 11170 / ATH 1.1.1 / DSM 467 / LMG 4362 / NCIMB 8255 / S1</strain>
    </source>
</reference>
<evidence type="ECO:0000256" key="6">
    <source>
        <dbReference type="SAM" id="MobiDB-lite"/>
    </source>
</evidence>
<keyword evidence="9" id="KW-1185">Reference proteome</keyword>
<evidence type="ECO:0000313" key="8">
    <source>
        <dbReference type="EMBL" id="ABC21382.1"/>
    </source>
</evidence>
<dbReference type="InterPro" id="IPR029052">
    <property type="entry name" value="Metallo-depent_PP-like"/>
</dbReference>
<evidence type="ECO:0000259" key="7">
    <source>
        <dbReference type="Pfam" id="PF00149"/>
    </source>
</evidence>
<keyword evidence="4" id="KW-0472">Membrane</keyword>
<dbReference type="PANTHER" id="PTHR34990">
    <property type="entry name" value="UDP-2,3-DIACYLGLUCOSAMINE HYDROLASE-RELATED"/>
    <property type="match status" value="1"/>
</dbReference>
<keyword evidence="5" id="KW-0464">Manganese</keyword>
<dbReference type="Pfam" id="PF00149">
    <property type="entry name" value="Metallophos"/>
    <property type="match status" value="1"/>
</dbReference>
<feature type="domain" description="Calcineurin-like phosphoesterase" evidence="7">
    <location>
        <begin position="46"/>
        <end position="245"/>
    </location>
</feature>
<sequence length="325" mass="36653">MLGAVPLKGWPGPSSPAGAAPLHRRSASMEHGRALTAMTDSSRRYRAIFLSDIHLGTRGCKADILLDFLRQTESETLYLVGDIVDGWRLRKHWNWPQSHNDVVQKLLRKARKGARVVFIPGNHDEFARSYCDADFGDIKLMREAVHQAADGKRYLIIHGDEFDGVVKYAKWLAKVGDWAYVWLLEANHWFNVVRHRIGLPYWSLSKYLKHKVKNAVKYIDDFETSMAEVARLRGMDGIVCGHIHHAEIRPMGDVLYCNDGDWVESCTALVEHFDGRMELIHWSEERRFSMFQAYADARAGGGGGLEDEGAEAAVGPPARAPETAQ</sequence>
<dbReference type="GO" id="GO:0016020">
    <property type="term" value="C:membrane"/>
    <property type="evidence" value="ECO:0007669"/>
    <property type="project" value="GOC"/>
</dbReference>
<evidence type="ECO:0000256" key="5">
    <source>
        <dbReference type="ARBA" id="ARBA00023211"/>
    </source>
</evidence>
<dbReference type="PANTHER" id="PTHR34990:SF2">
    <property type="entry name" value="BLL8164 PROTEIN"/>
    <property type="match status" value="1"/>
</dbReference>
<dbReference type="KEGG" id="rru:Rru_A0578"/>
<dbReference type="PhylomeDB" id="Q2RWW3"/>
<accession>Q2RWW3</accession>
<dbReference type="SUPFAM" id="SSF56300">
    <property type="entry name" value="Metallo-dependent phosphatases"/>
    <property type="match status" value="1"/>
</dbReference>
<keyword evidence="2" id="KW-0997">Cell inner membrane</keyword>
<evidence type="ECO:0000256" key="2">
    <source>
        <dbReference type="ARBA" id="ARBA00022519"/>
    </source>
</evidence>
<dbReference type="EnsemblBacteria" id="ABC21382">
    <property type="protein sequence ID" value="ABC21382"/>
    <property type="gene ID" value="Rru_A0578"/>
</dbReference>
<dbReference type="Gene3D" id="3.60.21.10">
    <property type="match status" value="1"/>
</dbReference>
<dbReference type="InterPro" id="IPR043461">
    <property type="entry name" value="LpxH-like"/>
</dbReference>
<evidence type="ECO:0000256" key="4">
    <source>
        <dbReference type="ARBA" id="ARBA00023136"/>
    </source>
</evidence>
<dbReference type="InterPro" id="IPR004843">
    <property type="entry name" value="Calcineurin-like_PHP"/>
</dbReference>
<dbReference type="Proteomes" id="UP000001929">
    <property type="component" value="Chromosome"/>
</dbReference>
<keyword evidence="1" id="KW-1003">Cell membrane</keyword>
<dbReference type="GO" id="GO:0046872">
    <property type="term" value="F:metal ion binding"/>
    <property type="evidence" value="ECO:0007669"/>
    <property type="project" value="UniProtKB-KW"/>
</dbReference>
<dbReference type="CDD" id="cd07398">
    <property type="entry name" value="MPP_YbbF-LpxH"/>
    <property type="match status" value="1"/>
</dbReference>
<keyword evidence="3" id="KW-0479">Metal-binding</keyword>
<dbReference type="STRING" id="269796.Rru_A0578"/>
<dbReference type="eggNOG" id="COG2908">
    <property type="taxonomic scope" value="Bacteria"/>
</dbReference>
<dbReference type="GO" id="GO:0009245">
    <property type="term" value="P:lipid A biosynthetic process"/>
    <property type="evidence" value="ECO:0007669"/>
    <property type="project" value="TreeGrafter"/>
</dbReference>
<dbReference type="AlphaFoldDB" id="Q2RWW3"/>
<dbReference type="GO" id="GO:0008758">
    <property type="term" value="F:UDP-2,3-diacylglucosamine hydrolase activity"/>
    <property type="evidence" value="ECO:0007669"/>
    <property type="project" value="TreeGrafter"/>
</dbReference>
<proteinExistence type="predicted"/>
<evidence type="ECO:0000256" key="1">
    <source>
        <dbReference type="ARBA" id="ARBA00022475"/>
    </source>
</evidence>
<evidence type="ECO:0000313" key="9">
    <source>
        <dbReference type="Proteomes" id="UP000001929"/>
    </source>
</evidence>
<feature type="region of interest" description="Disordered" evidence="6">
    <location>
        <begin position="301"/>
        <end position="325"/>
    </location>
</feature>
<evidence type="ECO:0000256" key="3">
    <source>
        <dbReference type="ARBA" id="ARBA00022723"/>
    </source>
</evidence>